<accession>A0A1X0P436</accession>
<dbReference type="GeneID" id="39982728"/>
<dbReference type="Proteomes" id="UP000192257">
    <property type="component" value="Unassembled WGS sequence"/>
</dbReference>
<keyword evidence="1" id="KW-1133">Transmembrane helix</keyword>
<sequence length="176" mass="19864">MPRLPLLAQFWFLVSAPVVIIDAIFVCMRSKLGDTPHPLADTPPFNYWMIYATYDQRYAPNDDAFVVVQSWLNLLEVFLGLLAVLLSWRGNPSCSIKLALIVSVMTLYKTIMYLLMDVVEGGKYTHHNEPMDTLKMVVLPSLVWVVMPAVVIMQCVRRLSFAANSNAAATRKQKKG</sequence>
<name>A0A1X0P436_9TRYP</name>
<dbReference type="OrthoDB" id="60858at2759"/>
<proteinExistence type="predicted"/>
<dbReference type="EMBL" id="NBCO01000005">
    <property type="protein sequence ID" value="ORC91697.1"/>
    <property type="molecule type" value="Genomic_DNA"/>
</dbReference>
<evidence type="ECO:0000256" key="1">
    <source>
        <dbReference type="SAM" id="Phobius"/>
    </source>
</evidence>
<dbReference type="VEuPathDB" id="TriTrypDB:TM35_000052930"/>
<evidence type="ECO:0000313" key="3">
    <source>
        <dbReference type="Proteomes" id="UP000192257"/>
    </source>
</evidence>
<evidence type="ECO:0008006" key="4">
    <source>
        <dbReference type="Google" id="ProtNLM"/>
    </source>
</evidence>
<keyword evidence="1" id="KW-0472">Membrane</keyword>
<organism evidence="2 3">
    <name type="scientific">Trypanosoma theileri</name>
    <dbReference type="NCBI Taxonomy" id="67003"/>
    <lineage>
        <taxon>Eukaryota</taxon>
        <taxon>Discoba</taxon>
        <taxon>Euglenozoa</taxon>
        <taxon>Kinetoplastea</taxon>
        <taxon>Metakinetoplastina</taxon>
        <taxon>Trypanosomatida</taxon>
        <taxon>Trypanosomatidae</taxon>
        <taxon>Trypanosoma</taxon>
    </lineage>
</organism>
<feature type="transmembrane region" description="Helical" evidence="1">
    <location>
        <begin position="136"/>
        <end position="156"/>
    </location>
</feature>
<dbReference type="RefSeq" id="XP_028885763.1">
    <property type="nucleotide sequence ID" value="XM_029022948.1"/>
</dbReference>
<dbReference type="PANTHER" id="PTHR37919:SF2">
    <property type="entry name" value="EXPERA DOMAIN-CONTAINING PROTEIN"/>
    <property type="match status" value="1"/>
</dbReference>
<dbReference type="STRING" id="67003.A0A1X0P436"/>
<feature type="transmembrane region" description="Helical" evidence="1">
    <location>
        <begin position="98"/>
        <end position="116"/>
    </location>
</feature>
<dbReference type="PANTHER" id="PTHR37919">
    <property type="entry name" value="PROTEIN CBG05606"/>
    <property type="match status" value="1"/>
</dbReference>
<gene>
    <name evidence="2" type="ORF">TM35_000052930</name>
</gene>
<protein>
    <recommendedName>
        <fullName evidence="4">EXPERA domain-containing protein</fullName>
    </recommendedName>
</protein>
<feature type="transmembrane region" description="Helical" evidence="1">
    <location>
        <begin position="64"/>
        <end position="86"/>
    </location>
</feature>
<reference evidence="2 3" key="1">
    <citation type="submission" date="2017-03" db="EMBL/GenBank/DDBJ databases">
        <title>An alternative strategy for trypanosome survival in the mammalian bloodstream revealed through genome and transcriptome analysis of the ubiquitous bovine parasite Trypanosoma (Megatrypanum) theileri.</title>
        <authorList>
            <person name="Kelly S."/>
            <person name="Ivens A."/>
            <person name="Mott A."/>
            <person name="O'Neill E."/>
            <person name="Emms D."/>
            <person name="Macleod O."/>
            <person name="Voorheis P."/>
            <person name="Matthews J."/>
            <person name="Matthews K."/>
            <person name="Carrington M."/>
        </authorList>
    </citation>
    <scope>NUCLEOTIDE SEQUENCE [LARGE SCALE GENOMIC DNA]</scope>
    <source>
        <strain evidence="2">Edinburgh</strain>
    </source>
</reference>
<comment type="caution">
    <text evidence="2">The sequence shown here is derived from an EMBL/GenBank/DDBJ whole genome shotgun (WGS) entry which is preliminary data.</text>
</comment>
<evidence type="ECO:0000313" key="2">
    <source>
        <dbReference type="EMBL" id="ORC91697.1"/>
    </source>
</evidence>
<dbReference type="AlphaFoldDB" id="A0A1X0P436"/>
<keyword evidence="3" id="KW-1185">Reference proteome</keyword>
<keyword evidence="1" id="KW-0812">Transmembrane</keyword>